<evidence type="ECO:0000256" key="2">
    <source>
        <dbReference type="ARBA" id="ARBA00001911"/>
    </source>
</evidence>
<reference evidence="12 13" key="1">
    <citation type="submission" date="2020-02" db="EMBL/GenBank/DDBJ databases">
        <authorList>
            <person name="Zhang X.-Y."/>
        </authorList>
    </citation>
    <scope>NUCLEOTIDE SEQUENCE [LARGE SCALE GENOMIC DNA]</scope>
    <source>
        <strain evidence="12 13">C33</strain>
    </source>
</reference>
<dbReference type="SUPFAM" id="SSF51735">
    <property type="entry name" value="NAD(P)-binding Rossmann-fold domains"/>
    <property type="match status" value="1"/>
</dbReference>
<comment type="catalytic activity">
    <reaction evidence="1 10">
        <text>UDP-alpha-D-glucose = UDP-alpha-D-galactose</text>
        <dbReference type="Rhea" id="RHEA:22168"/>
        <dbReference type="ChEBI" id="CHEBI:58885"/>
        <dbReference type="ChEBI" id="CHEBI:66914"/>
        <dbReference type="EC" id="5.1.3.2"/>
    </reaction>
</comment>
<dbReference type="NCBIfam" id="TIGR01179">
    <property type="entry name" value="galE"/>
    <property type="match status" value="1"/>
</dbReference>
<accession>A0A845V8P8</accession>
<dbReference type="EC" id="5.1.3.2" evidence="5 10"/>
<dbReference type="InterPro" id="IPR036291">
    <property type="entry name" value="NAD(P)-bd_dom_sf"/>
</dbReference>
<dbReference type="Gene3D" id="3.90.25.10">
    <property type="entry name" value="UDP-galactose 4-epimerase, domain 1"/>
    <property type="match status" value="1"/>
</dbReference>
<evidence type="ECO:0000313" key="13">
    <source>
        <dbReference type="Proteomes" id="UP000484885"/>
    </source>
</evidence>
<evidence type="ECO:0000256" key="1">
    <source>
        <dbReference type="ARBA" id="ARBA00000083"/>
    </source>
</evidence>
<comment type="pathway">
    <text evidence="3 10">Carbohydrate metabolism; galactose metabolism.</text>
</comment>
<comment type="caution">
    <text evidence="12">The sequence shown here is derived from an EMBL/GenBank/DDBJ whole genome shotgun (WGS) entry which is preliminary data.</text>
</comment>
<evidence type="ECO:0000256" key="6">
    <source>
        <dbReference type="ARBA" id="ARBA00018569"/>
    </source>
</evidence>
<dbReference type="Gene3D" id="3.40.50.720">
    <property type="entry name" value="NAD(P)-binding Rossmann-like Domain"/>
    <property type="match status" value="1"/>
</dbReference>
<dbReference type="PANTHER" id="PTHR43725:SF47">
    <property type="entry name" value="UDP-GLUCOSE 4-EPIMERASE"/>
    <property type="match status" value="1"/>
</dbReference>
<evidence type="ECO:0000313" key="12">
    <source>
        <dbReference type="EMBL" id="NDY96305.1"/>
    </source>
</evidence>
<evidence type="ECO:0000256" key="8">
    <source>
        <dbReference type="ARBA" id="ARBA00023144"/>
    </source>
</evidence>
<keyword evidence="10" id="KW-0119">Carbohydrate metabolism</keyword>
<dbReference type="InterPro" id="IPR005886">
    <property type="entry name" value="UDP_G4E"/>
</dbReference>
<keyword evidence="8" id="KW-0299">Galactose metabolism</keyword>
<dbReference type="Pfam" id="PF01370">
    <property type="entry name" value="Epimerase"/>
    <property type="match status" value="1"/>
</dbReference>
<evidence type="ECO:0000256" key="9">
    <source>
        <dbReference type="ARBA" id="ARBA00023235"/>
    </source>
</evidence>
<dbReference type="GO" id="GO:0005829">
    <property type="term" value="C:cytosol"/>
    <property type="evidence" value="ECO:0007669"/>
    <property type="project" value="TreeGrafter"/>
</dbReference>
<evidence type="ECO:0000259" key="11">
    <source>
        <dbReference type="Pfam" id="PF01370"/>
    </source>
</evidence>
<keyword evidence="7 10" id="KW-0520">NAD</keyword>
<dbReference type="CDD" id="cd05247">
    <property type="entry name" value="UDP_G4E_1_SDR_e"/>
    <property type="match status" value="1"/>
</dbReference>
<dbReference type="UniPathway" id="UPA00214"/>
<name>A0A845V8P8_9GAMM</name>
<proteinExistence type="inferred from homology"/>
<comment type="similarity">
    <text evidence="4 10">Belongs to the NAD(P)-dependent epimerase/dehydratase family.</text>
</comment>
<sequence length="339" mass="37618">MKVLVTGGLGYIGSHTATVLINQGHELAIVDDLSNSSEDVLDAIGRTTGVKPKFWRHDILNLEGLERVFEAFRPDGVIHFAAYKSVPESIRDPLAYWENNVQGTLCLLKCMDKYHASRFVFSSTAAVYGIPTELPVTELTETKPINPYGQTKLAAEQLIASFIATRSNMRGVILRYFNPVGAHPAGFLGEVVKEQSHNLVAQIVRVLKKEQEALSVFGKDFPTRDGTGVRDYIHIMDLAEAHVEALEASKKTSKLLVYNVGTGHGYSVIDIVTRFEAAMGSRVPLRFEQRRIGDPAEVYASGERLKADTRWRPRRSLSDMCLSVLQWEDLKESGPASDL</sequence>
<dbReference type="EMBL" id="JAAGSC010000042">
    <property type="protein sequence ID" value="NDY96305.1"/>
    <property type="molecule type" value="Genomic_DNA"/>
</dbReference>
<dbReference type="Proteomes" id="UP000484885">
    <property type="component" value="Unassembled WGS sequence"/>
</dbReference>
<dbReference type="InterPro" id="IPR001509">
    <property type="entry name" value="Epimerase_deHydtase"/>
</dbReference>
<keyword evidence="9 10" id="KW-0413">Isomerase</keyword>
<gene>
    <name evidence="12" type="primary">galE</name>
    <name evidence="12" type="ORF">G3I74_11250</name>
</gene>
<evidence type="ECO:0000256" key="5">
    <source>
        <dbReference type="ARBA" id="ARBA00013189"/>
    </source>
</evidence>
<evidence type="ECO:0000256" key="10">
    <source>
        <dbReference type="RuleBase" id="RU366046"/>
    </source>
</evidence>
<protein>
    <recommendedName>
        <fullName evidence="6 10">UDP-glucose 4-epimerase</fullName>
        <ecNumber evidence="5 10">5.1.3.2</ecNumber>
    </recommendedName>
</protein>
<dbReference type="PANTHER" id="PTHR43725">
    <property type="entry name" value="UDP-GLUCOSE 4-EPIMERASE"/>
    <property type="match status" value="1"/>
</dbReference>
<organism evidence="12 13">
    <name type="scientific">Wenzhouxiangella limi</name>
    <dbReference type="NCBI Taxonomy" id="2707351"/>
    <lineage>
        <taxon>Bacteria</taxon>
        <taxon>Pseudomonadati</taxon>
        <taxon>Pseudomonadota</taxon>
        <taxon>Gammaproteobacteria</taxon>
        <taxon>Chromatiales</taxon>
        <taxon>Wenzhouxiangellaceae</taxon>
        <taxon>Wenzhouxiangella</taxon>
    </lineage>
</organism>
<dbReference type="AlphaFoldDB" id="A0A845V8P8"/>
<comment type="cofactor">
    <cofactor evidence="2 10">
        <name>NAD(+)</name>
        <dbReference type="ChEBI" id="CHEBI:57540"/>
    </cofactor>
</comment>
<evidence type="ECO:0000256" key="3">
    <source>
        <dbReference type="ARBA" id="ARBA00004947"/>
    </source>
</evidence>
<dbReference type="GO" id="GO:0006012">
    <property type="term" value="P:galactose metabolic process"/>
    <property type="evidence" value="ECO:0007669"/>
    <property type="project" value="UniProtKB-UniPathway"/>
</dbReference>
<evidence type="ECO:0000256" key="4">
    <source>
        <dbReference type="ARBA" id="ARBA00007637"/>
    </source>
</evidence>
<comment type="subunit">
    <text evidence="10">Homodimer.</text>
</comment>
<dbReference type="GO" id="GO:0003978">
    <property type="term" value="F:UDP-glucose 4-epimerase activity"/>
    <property type="evidence" value="ECO:0007669"/>
    <property type="project" value="UniProtKB-UniRule"/>
</dbReference>
<dbReference type="RefSeq" id="WP_164211707.1">
    <property type="nucleotide sequence ID" value="NZ_JAAGSC010000042.1"/>
</dbReference>
<feature type="domain" description="NAD-dependent epimerase/dehydratase" evidence="11">
    <location>
        <begin position="3"/>
        <end position="261"/>
    </location>
</feature>
<keyword evidence="13" id="KW-1185">Reference proteome</keyword>
<evidence type="ECO:0000256" key="7">
    <source>
        <dbReference type="ARBA" id="ARBA00023027"/>
    </source>
</evidence>